<dbReference type="Bgee" id="ENSMUSG00000024007">
    <property type="expression patterns" value="Expressed in dorsal pancreas and 245 other cell types or tissues"/>
</dbReference>
<sequence length="64" mass="7388">MAAIPPDTWQPPNVYLETRCHVRTFPLFGVSFRASAHAFRMLACLWLFCFGTLYARAVLRVTLR</sequence>
<gene>
    <name evidence="2 3" type="primary">Ppil1</name>
</gene>
<name>F6SSV9_MOUSE</name>
<reference evidence="2 4" key="1">
    <citation type="journal article" date="2009" name="PLoS Biol.">
        <title>Lineage-specific biology revealed by a finished genome assembly of the mouse.</title>
        <authorList>
            <consortium name="Mouse Genome Sequencing Consortium"/>
            <person name="Church D.M."/>
            <person name="Goodstadt L."/>
            <person name="Hillier L.W."/>
            <person name="Zody M.C."/>
            <person name="Goldstein S."/>
            <person name="She X."/>
            <person name="Bult C.J."/>
            <person name="Agarwala R."/>
            <person name="Cherry J.L."/>
            <person name="DiCuccio M."/>
            <person name="Hlavina W."/>
            <person name="Kapustin Y."/>
            <person name="Meric P."/>
            <person name="Maglott D."/>
            <person name="Birtle Z."/>
            <person name="Marques A.C."/>
            <person name="Graves T."/>
            <person name="Zhou S."/>
            <person name="Teague B."/>
            <person name="Potamousis K."/>
            <person name="Churas C."/>
            <person name="Place M."/>
            <person name="Herschleb J."/>
            <person name="Runnheim R."/>
            <person name="Forrest D."/>
            <person name="Amos-Landgraf J."/>
            <person name="Schwartz D.C."/>
            <person name="Cheng Z."/>
            <person name="Lindblad-Toh K."/>
            <person name="Eichler E.E."/>
            <person name="Ponting C.P."/>
        </authorList>
    </citation>
    <scope>NUCLEOTIDE SEQUENCE [LARGE SCALE GENOMIC DNA]</scope>
    <source>
        <strain evidence="2 4">C57BL/6J</strain>
    </source>
</reference>
<dbReference type="GeneTree" id="ENSGT00940000153189"/>
<keyword evidence="1" id="KW-1133">Transmembrane helix</keyword>
<accession>F6SSV9</accession>
<keyword evidence="4" id="KW-1185">Reference proteome</keyword>
<dbReference type="HOGENOM" id="CLU_2966991_0_0_1"/>
<protein>
    <submittedName>
        <fullName evidence="2">Peptidylprolyl isomerase (cyclophilin)-like 1</fullName>
    </submittedName>
</protein>
<keyword evidence="1" id="KW-0812">Transmembrane</keyword>
<reference evidence="2" key="3">
    <citation type="submission" date="2025-08" db="UniProtKB">
        <authorList>
            <consortium name="Ensembl"/>
        </authorList>
    </citation>
    <scope>IDENTIFICATION</scope>
    <source>
        <strain evidence="2">C57BL/6J</strain>
    </source>
</reference>
<reference evidence="2 4" key="2">
    <citation type="journal article" date="2011" name="PLoS Biol.">
        <title>Modernizing reference genome assemblies.</title>
        <authorList>
            <person name="Church D.M."/>
            <person name="Schneider V.A."/>
            <person name="Graves T."/>
            <person name="Auger K."/>
            <person name="Cunningham F."/>
            <person name="Bouk N."/>
            <person name="Chen H.C."/>
            <person name="Agarwala R."/>
            <person name="McLaren W.M."/>
            <person name="Ritchie G.R."/>
            <person name="Albracht D."/>
            <person name="Kremitzki M."/>
            <person name="Rock S."/>
            <person name="Kotkiewicz H."/>
            <person name="Kremitzki C."/>
            <person name="Wollam A."/>
            <person name="Trani L."/>
            <person name="Fulton L."/>
            <person name="Fulton R."/>
            <person name="Matthews L."/>
            <person name="Whitehead S."/>
            <person name="Chow W."/>
            <person name="Torrance J."/>
            <person name="Dunn M."/>
            <person name="Harden G."/>
            <person name="Threadgold G."/>
            <person name="Wood J."/>
            <person name="Collins J."/>
            <person name="Heath P."/>
            <person name="Griffiths G."/>
            <person name="Pelan S."/>
            <person name="Grafham D."/>
            <person name="Eichler E.E."/>
            <person name="Weinstock G."/>
            <person name="Mardis E.R."/>
            <person name="Wilson R.K."/>
            <person name="Howe K."/>
            <person name="Flicek P."/>
            <person name="Hubbard T."/>
        </authorList>
    </citation>
    <scope>NUCLEOTIDE SEQUENCE [LARGE SCALE GENOMIC DNA]</scope>
    <source>
        <strain evidence="2 4">C57BL/6J</strain>
    </source>
</reference>
<dbReference type="Proteomes" id="UP000000589">
    <property type="component" value="Chromosome 17"/>
</dbReference>
<evidence type="ECO:0000313" key="3">
    <source>
        <dbReference type="MGI" id="MGI:1916066"/>
    </source>
</evidence>
<dbReference type="ExpressionAtlas" id="F6SSV9">
    <property type="expression patterns" value="baseline and differential"/>
</dbReference>
<reference evidence="2" key="4">
    <citation type="submission" date="2025-09" db="UniProtKB">
        <authorList>
            <consortium name="Ensembl"/>
        </authorList>
    </citation>
    <scope>IDENTIFICATION</scope>
    <source>
        <strain evidence="2">C57BL/6J</strain>
    </source>
</reference>
<dbReference type="AGR" id="MGI:1916066"/>
<dbReference type="Antibodypedia" id="29729">
    <property type="antibodies" value="282 antibodies from 29 providers"/>
</dbReference>
<evidence type="ECO:0000256" key="1">
    <source>
        <dbReference type="SAM" id="Phobius"/>
    </source>
</evidence>
<evidence type="ECO:0000313" key="2">
    <source>
        <dbReference type="Ensembl" id="ENSMUSP00000115705.3"/>
    </source>
</evidence>
<dbReference type="SMR" id="F6SSV9"/>
<dbReference type="MGI" id="MGI:1916066">
    <property type="gene designation" value="Ppil1"/>
</dbReference>
<feature type="transmembrane region" description="Helical" evidence="1">
    <location>
        <begin position="38"/>
        <end position="59"/>
    </location>
</feature>
<keyword evidence="1" id="KW-0472">Membrane</keyword>
<organism evidence="2 4">
    <name type="scientific">Mus musculus</name>
    <name type="common">Mouse</name>
    <dbReference type="NCBI Taxonomy" id="10090"/>
    <lineage>
        <taxon>Eukaryota</taxon>
        <taxon>Metazoa</taxon>
        <taxon>Chordata</taxon>
        <taxon>Craniata</taxon>
        <taxon>Vertebrata</taxon>
        <taxon>Euteleostomi</taxon>
        <taxon>Mammalia</taxon>
        <taxon>Eutheria</taxon>
        <taxon>Euarchontoglires</taxon>
        <taxon>Glires</taxon>
        <taxon>Rodentia</taxon>
        <taxon>Myomorpha</taxon>
        <taxon>Muroidea</taxon>
        <taxon>Muridae</taxon>
        <taxon>Murinae</taxon>
        <taxon>Mus</taxon>
        <taxon>Mus</taxon>
    </lineage>
</organism>
<dbReference type="Ensembl" id="ENSMUST00000135123.3">
    <property type="protein sequence ID" value="ENSMUSP00000115705.3"/>
    <property type="gene ID" value="ENSMUSG00000024007.16"/>
</dbReference>
<proteinExistence type="predicted"/>
<evidence type="ECO:0000313" key="4">
    <source>
        <dbReference type="Proteomes" id="UP000000589"/>
    </source>
</evidence>
<dbReference type="AlphaFoldDB" id="F6SSV9"/>
<dbReference type="VEuPathDB" id="HostDB:ENSMUSG00000024007"/>